<keyword evidence="1" id="KW-1133">Transmembrane helix</keyword>
<sequence>MMSRKLLAMKSRVGTSVSAFLYILVESFLIFIISINNNSFMPPASVKVSVLPLHAQCQPREPSFAEISVSRGLIIKCEEIFAERSS</sequence>
<protein>
    <submittedName>
        <fullName evidence="2">Uncharacterized protein</fullName>
    </submittedName>
</protein>
<organism evidence="2 3">
    <name type="scientific">Ampelomyces quisqualis</name>
    <name type="common">Powdery mildew agent</name>
    <dbReference type="NCBI Taxonomy" id="50730"/>
    <lineage>
        <taxon>Eukaryota</taxon>
        <taxon>Fungi</taxon>
        <taxon>Dikarya</taxon>
        <taxon>Ascomycota</taxon>
        <taxon>Pezizomycotina</taxon>
        <taxon>Dothideomycetes</taxon>
        <taxon>Pleosporomycetidae</taxon>
        <taxon>Pleosporales</taxon>
        <taxon>Pleosporineae</taxon>
        <taxon>Phaeosphaeriaceae</taxon>
        <taxon>Ampelomyces</taxon>
    </lineage>
</organism>
<accession>A0A6A5QFP7</accession>
<reference evidence="2" key="1">
    <citation type="journal article" date="2020" name="Stud. Mycol.">
        <title>101 Dothideomycetes genomes: a test case for predicting lifestyles and emergence of pathogens.</title>
        <authorList>
            <person name="Haridas S."/>
            <person name="Albert R."/>
            <person name="Binder M."/>
            <person name="Bloem J."/>
            <person name="Labutti K."/>
            <person name="Salamov A."/>
            <person name="Andreopoulos B."/>
            <person name="Baker S."/>
            <person name="Barry K."/>
            <person name="Bills G."/>
            <person name="Bluhm B."/>
            <person name="Cannon C."/>
            <person name="Castanera R."/>
            <person name="Culley D."/>
            <person name="Daum C."/>
            <person name="Ezra D."/>
            <person name="Gonzalez J."/>
            <person name="Henrissat B."/>
            <person name="Kuo A."/>
            <person name="Liang C."/>
            <person name="Lipzen A."/>
            <person name="Lutzoni F."/>
            <person name="Magnuson J."/>
            <person name="Mondo S."/>
            <person name="Nolan M."/>
            <person name="Ohm R."/>
            <person name="Pangilinan J."/>
            <person name="Park H.-J."/>
            <person name="Ramirez L."/>
            <person name="Alfaro M."/>
            <person name="Sun H."/>
            <person name="Tritt A."/>
            <person name="Yoshinaga Y."/>
            <person name="Zwiers L.-H."/>
            <person name="Turgeon B."/>
            <person name="Goodwin S."/>
            <person name="Spatafora J."/>
            <person name="Crous P."/>
            <person name="Grigoriev I."/>
        </authorList>
    </citation>
    <scope>NUCLEOTIDE SEQUENCE</scope>
    <source>
        <strain evidence="2">HMLAC05119</strain>
    </source>
</reference>
<feature type="transmembrane region" description="Helical" evidence="1">
    <location>
        <begin position="12"/>
        <end position="35"/>
    </location>
</feature>
<name>A0A6A5QFP7_AMPQU</name>
<evidence type="ECO:0000313" key="2">
    <source>
        <dbReference type="EMBL" id="KAF1914365.1"/>
    </source>
</evidence>
<evidence type="ECO:0000256" key="1">
    <source>
        <dbReference type="SAM" id="Phobius"/>
    </source>
</evidence>
<dbReference type="Proteomes" id="UP000800096">
    <property type="component" value="Unassembled WGS sequence"/>
</dbReference>
<proteinExistence type="predicted"/>
<gene>
    <name evidence="2" type="ORF">BDU57DRAFT_519328</name>
</gene>
<keyword evidence="3" id="KW-1185">Reference proteome</keyword>
<evidence type="ECO:0000313" key="3">
    <source>
        <dbReference type="Proteomes" id="UP000800096"/>
    </source>
</evidence>
<keyword evidence="1" id="KW-0472">Membrane</keyword>
<dbReference type="EMBL" id="ML979137">
    <property type="protein sequence ID" value="KAF1914365.1"/>
    <property type="molecule type" value="Genomic_DNA"/>
</dbReference>
<keyword evidence="1" id="KW-0812">Transmembrane</keyword>
<dbReference type="AlphaFoldDB" id="A0A6A5QFP7"/>